<dbReference type="RefSeq" id="WP_341838626.1">
    <property type="nucleotide sequence ID" value="NZ_CP149822.1"/>
</dbReference>
<dbReference type="EMBL" id="CP149822">
    <property type="protein sequence ID" value="WZN43831.1"/>
    <property type="molecule type" value="Genomic_DNA"/>
</dbReference>
<dbReference type="CDD" id="cd12105">
    <property type="entry name" value="HmuY"/>
    <property type="match status" value="1"/>
</dbReference>
<dbReference type="InterPro" id="IPR025921">
    <property type="entry name" value="HmuY"/>
</dbReference>
<sequence length="256" mass="28101">MKTKLIGMLAIVLLAACSKDDAPVTPEPPETGGGNAVKTGTYRVVDLVADTNATSAGDAVSLYYSLEENKVIPASQRQTGNWDIVFYGIYNSSIYPNNGSAVGTPGFGGPGKAEIAVIVDRKFDAQYYDTSNFKPKTLPIPTALWNEAYNKVTTVPPGLRFVTRDIGLDHFLGGFDGWGYYDFYGSMFPGNPQKSHVVYTMPRVLIVKTHKGRYAKLIMENIYKDSPVNPDRTNKPGYITFRYSIQMDGSTNLNIP</sequence>
<evidence type="ECO:0000313" key="2">
    <source>
        <dbReference type="Proteomes" id="UP001485459"/>
    </source>
</evidence>
<name>A0ABZ2YVM5_9BACT</name>
<accession>A0ABZ2YVM5</accession>
<evidence type="ECO:0000313" key="1">
    <source>
        <dbReference type="EMBL" id="WZN43831.1"/>
    </source>
</evidence>
<reference evidence="2" key="1">
    <citation type="submission" date="2024-03" db="EMBL/GenBank/DDBJ databases">
        <title>Chitinophaga horti sp. nov., isolated from garden soil.</title>
        <authorList>
            <person name="Lee D.S."/>
            <person name="Han D.M."/>
            <person name="Baek J.H."/>
            <person name="Choi D.G."/>
            <person name="Jeon J.H."/>
            <person name="Jeon C.O."/>
        </authorList>
    </citation>
    <scope>NUCLEOTIDE SEQUENCE [LARGE SCALE GENOMIC DNA]</scope>
    <source>
        <strain evidence="2">GPA1</strain>
    </source>
</reference>
<keyword evidence="2" id="KW-1185">Reference proteome</keyword>
<gene>
    <name evidence="1" type="ORF">WJU16_12440</name>
</gene>
<dbReference type="Proteomes" id="UP001485459">
    <property type="component" value="Chromosome"/>
</dbReference>
<dbReference type="CDD" id="cd13120">
    <property type="entry name" value="BF2867_like_N"/>
    <property type="match status" value="1"/>
</dbReference>
<proteinExistence type="predicted"/>
<dbReference type="PROSITE" id="PS51257">
    <property type="entry name" value="PROKAR_LIPOPROTEIN"/>
    <property type="match status" value="1"/>
</dbReference>
<organism evidence="1 2">
    <name type="scientific">Chitinophaga pollutisoli</name>
    <dbReference type="NCBI Taxonomy" id="3133966"/>
    <lineage>
        <taxon>Bacteria</taxon>
        <taxon>Pseudomonadati</taxon>
        <taxon>Bacteroidota</taxon>
        <taxon>Chitinophagia</taxon>
        <taxon>Chitinophagales</taxon>
        <taxon>Chitinophagaceae</taxon>
        <taxon>Chitinophaga</taxon>
    </lineage>
</organism>
<protein>
    <submittedName>
        <fullName evidence="1">HmuY family protein</fullName>
    </submittedName>
</protein>
<dbReference type="Pfam" id="PF14064">
    <property type="entry name" value="HmuY"/>
    <property type="match status" value="1"/>
</dbReference>